<evidence type="ECO:0000313" key="2">
    <source>
        <dbReference type="EMBL" id="WWD22763.1"/>
    </source>
</evidence>
<protein>
    <submittedName>
        <fullName evidence="2">Uncharacterized protein</fullName>
    </submittedName>
</protein>
<feature type="compositionally biased region" description="Polar residues" evidence="1">
    <location>
        <begin position="22"/>
        <end position="40"/>
    </location>
</feature>
<accession>A0AAJ8N0P8</accession>
<evidence type="ECO:0000313" key="3">
    <source>
        <dbReference type="Proteomes" id="UP000322225"/>
    </source>
</evidence>
<dbReference type="GeneID" id="43587839"/>
<dbReference type="AlphaFoldDB" id="A0AAJ8N0P8"/>
<sequence length="203" mass="22689">MTSQSHIATMASYSYPDYTYQSTSEGQPSAHSHAQGSATLATEGGKMTDDTSSEVFNSFWRSLKEHELNSWDEFQEFVKPQDPACLYNPDHDKVYAMVKFINWYKTTSTGSKYPERFRQLEGMLPATLSDPHIPAGVPLTYHGYGSSLGSGVPSDSLPSYEEATRSASATQSDNRRATTSEASPKQSKEKKRHRLMPIFGRQR</sequence>
<evidence type="ECO:0000256" key="1">
    <source>
        <dbReference type="SAM" id="MobiDB-lite"/>
    </source>
</evidence>
<dbReference type="EMBL" id="CP144064">
    <property type="protein sequence ID" value="WWD22763.1"/>
    <property type="molecule type" value="Genomic_DNA"/>
</dbReference>
<gene>
    <name evidence="2" type="ORF">CI109_107256</name>
</gene>
<reference evidence="2" key="2">
    <citation type="submission" date="2024-01" db="EMBL/GenBank/DDBJ databases">
        <title>Comparative genomics of Cryptococcus and Kwoniella reveals pathogenesis evolution and contrasting modes of karyotype evolution via chromosome fusion or intercentromeric recombination.</title>
        <authorList>
            <person name="Coelho M.A."/>
            <person name="David-Palma M."/>
            <person name="Shea T."/>
            <person name="Bowers K."/>
            <person name="McGinley-Smith S."/>
            <person name="Mohammad A.W."/>
            <person name="Gnirke A."/>
            <person name="Yurkov A.M."/>
            <person name="Nowrousian M."/>
            <person name="Sun S."/>
            <person name="Cuomo C.A."/>
            <person name="Heitman J."/>
        </authorList>
    </citation>
    <scope>NUCLEOTIDE SEQUENCE</scope>
    <source>
        <strain evidence="2">CBS 12478</strain>
    </source>
</reference>
<dbReference type="KEGG" id="ksn:43587839"/>
<keyword evidence="3" id="KW-1185">Reference proteome</keyword>
<reference evidence="2" key="1">
    <citation type="submission" date="2017-08" db="EMBL/GenBank/DDBJ databases">
        <authorList>
            <person name="Cuomo C."/>
            <person name="Billmyre B."/>
            <person name="Heitman J."/>
        </authorList>
    </citation>
    <scope>NUCLEOTIDE SEQUENCE</scope>
    <source>
        <strain evidence="2">CBS 12478</strain>
    </source>
</reference>
<organism evidence="2 3">
    <name type="scientific">Kwoniella shandongensis</name>
    <dbReference type="NCBI Taxonomy" id="1734106"/>
    <lineage>
        <taxon>Eukaryota</taxon>
        <taxon>Fungi</taxon>
        <taxon>Dikarya</taxon>
        <taxon>Basidiomycota</taxon>
        <taxon>Agaricomycotina</taxon>
        <taxon>Tremellomycetes</taxon>
        <taxon>Tremellales</taxon>
        <taxon>Cryptococcaceae</taxon>
        <taxon>Kwoniella</taxon>
    </lineage>
</organism>
<feature type="region of interest" description="Disordered" evidence="1">
    <location>
        <begin position="152"/>
        <end position="203"/>
    </location>
</feature>
<dbReference type="RefSeq" id="XP_031862126.2">
    <property type="nucleotide sequence ID" value="XM_032003713.2"/>
</dbReference>
<name>A0AAJ8N0P8_9TREE</name>
<dbReference type="Proteomes" id="UP000322225">
    <property type="component" value="Chromosome 14"/>
</dbReference>
<proteinExistence type="predicted"/>
<feature type="region of interest" description="Disordered" evidence="1">
    <location>
        <begin position="22"/>
        <end position="49"/>
    </location>
</feature>